<dbReference type="Gene3D" id="1.10.238.10">
    <property type="entry name" value="EF-hand"/>
    <property type="match status" value="2"/>
</dbReference>
<dbReference type="PROSITE" id="PS50011">
    <property type="entry name" value="PROTEIN_KINASE_DOM"/>
    <property type="match status" value="1"/>
</dbReference>
<dbReference type="GO" id="GO:0005524">
    <property type="term" value="F:ATP binding"/>
    <property type="evidence" value="ECO:0007669"/>
    <property type="project" value="UniProtKB-UniRule"/>
</dbReference>
<dbReference type="EMBL" id="HBGE01021761">
    <property type="protein sequence ID" value="CAD9112427.1"/>
    <property type="molecule type" value="Transcribed_RNA"/>
</dbReference>
<evidence type="ECO:0000313" key="19">
    <source>
        <dbReference type="EMBL" id="CAD9112427.1"/>
    </source>
</evidence>
<dbReference type="GO" id="GO:0005509">
    <property type="term" value="F:calcium ion binding"/>
    <property type="evidence" value="ECO:0007669"/>
    <property type="project" value="InterPro"/>
</dbReference>
<feature type="region of interest" description="Disordered" evidence="16">
    <location>
        <begin position="41"/>
        <end position="60"/>
    </location>
</feature>
<evidence type="ECO:0000256" key="10">
    <source>
        <dbReference type="ARBA" id="ARBA00022837"/>
    </source>
</evidence>
<evidence type="ECO:0000256" key="11">
    <source>
        <dbReference type="ARBA" id="ARBA00022840"/>
    </source>
</evidence>
<evidence type="ECO:0000256" key="12">
    <source>
        <dbReference type="ARBA" id="ARBA00024334"/>
    </source>
</evidence>
<comment type="similarity">
    <text evidence="12">Belongs to the protein kinase superfamily. Ser/Thr protein kinase family. CDPK subfamily.</text>
</comment>
<dbReference type="InterPro" id="IPR011009">
    <property type="entry name" value="Kinase-like_dom_sf"/>
</dbReference>
<dbReference type="InterPro" id="IPR017441">
    <property type="entry name" value="Protein_kinase_ATP_BS"/>
</dbReference>
<feature type="domain" description="EF-hand" evidence="18">
    <location>
        <begin position="512"/>
        <end position="543"/>
    </location>
</feature>
<feature type="region of interest" description="Disordered" evidence="16">
    <location>
        <begin position="131"/>
        <end position="162"/>
    </location>
</feature>
<dbReference type="InterPro" id="IPR011992">
    <property type="entry name" value="EF-hand-dom_pair"/>
</dbReference>
<dbReference type="PROSITE" id="PS00108">
    <property type="entry name" value="PROTEIN_KINASE_ST"/>
    <property type="match status" value="1"/>
</dbReference>
<dbReference type="FunFam" id="1.10.510.10:FF:000571">
    <property type="entry name" value="Maternal embryonic leucine zipper kinase"/>
    <property type="match status" value="1"/>
</dbReference>
<dbReference type="SUPFAM" id="SSF47473">
    <property type="entry name" value="EF-hand"/>
    <property type="match status" value="1"/>
</dbReference>
<protein>
    <recommendedName>
        <fullName evidence="3">non-specific serine/threonine protein kinase</fullName>
        <ecNumber evidence="3">2.7.11.1</ecNumber>
    </recommendedName>
</protein>
<dbReference type="PROSITE" id="PS00107">
    <property type="entry name" value="PROTEIN_KINASE_ATP"/>
    <property type="match status" value="1"/>
</dbReference>
<dbReference type="CDD" id="cd05117">
    <property type="entry name" value="STKc_CAMK"/>
    <property type="match status" value="1"/>
</dbReference>
<organism evidence="19">
    <name type="scientific">Alexandrium catenella</name>
    <name type="common">Red tide dinoflagellate</name>
    <name type="synonym">Gonyaulax catenella</name>
    <dbReference type="NCBI Taxonomy" id="2925"/>
    <lineage>
        <taxon>Eukaryota</taxon>
        <taxon>Sar</taxon>
        <taxon>Alveolata</taxon>
        <taxon>Dinophyceae</taxon>
        <taxon>Gonyaulacales</taxon>
        <taxon>Pyrocystaceae</taxon>
        <taxon>Alexandrium</taxon>
    </lineage>
</organism>
<keyword evidence="11 15" id="KW-0067">ATP-binding</keyword>
<dbReference type="SMART" id="SM00054">
    <property type="entry name" value="EFh"/>
    <property type="match status" value="4"/>
</dbReference>
<dbReference type="EC" id="2.7.11.1" evidence="3"/>
<keyword evidence="5" id="KW-0808">Transferase</keyword>
<evidence type="ECO:0000256" key="13">
    <source>
        <dbReference type="ARBA" id="ARBA00047899"/>
    </source>
</evidence>
<keyword evidence="4" id="KW-0723">Serine/threonine-protein kinase</keyword>
<comment type="subunit">
    <text evidence="2">Monomer.</text>
</comment>
<gene>
    <name evidence="19" type="ORF">ACAT0790_LOCUS13142</name>
</gene>
<name>A0A7S1LSK5_ALECA</name>
<keyword evidence="6" id="KW-0479">Metal-binding</keyword>
<dbReference type="FunFam" id="3.30.200.20:FF:000315">
    <property type="entry name" value="Calcium-dependent protein kinase 3"/>
    <property type="match status" value="1"/>
</dbReference>
<evidence type="ECO:0000256" key="16">
    <source>
        <dbReference type="SAM" id="MobiDB-lite"/>
    </source>
</evidence>
<evidence type="ECO:0000256" key="15">
    <source>
        <dbReference type="PROSITE-ProRule" id="PRU10141"/>
    </source>
</evidence>
<dbReference type="SUPFAM" id="SSF56112">
    <property type="entry name" value="Protein kinase-like (PK-like)"/>
    <property type="match status" value="1"/>
</dbReference>
<dbReference type="PROSITE" id="PS00018">
    <property type="entry name" value="EF_HAND_1"/>
    <property type="match status" value="4"/>
</dbReference>
<dbReference type="Gene3D" id="1.10.510.10">
    <property type="entry name" value="Transferase(Phosphotransferase) domain 1"/>
    <property type="match status" value="1"/>
</dbReference>
<dbReference type="InterPro" id="IPR000719">
    <property type="entry name" value="Prot_kinase_dom"/>
</dbReference>
<dbReference type="Pfam" id="PF00069">
    <property type="entry name" value="Pkinase"/>
    <property type="match status" value="1"/>
</dbReference>
<evidence type="ECO:0000256" key="5">
    <source>
        <dbReference type="ARBA" id="ARBA00022679"/>
    </source>
</evidence>
<feature type="binding site" evidence="15">
    <location>
        <position position="205"/>
    </location>
    <ligand>
        <name>ATP</name>
        <dbReference type="ChEBI" id="CHEBI:30616"/>
    </ligand>
</feature>
<dbReference type="InterPro" id="IPR018247">
    <property type="entry name" value="EF_Hand_1_Ca_BS"/>
</dbReference>
<proteinExistence type="inferred from homology"/>
<feature type="compositionally biased region" description="Polar residues" evidence="16">
    <location>
        <begin position="151"/>
        <end position="162"/>
    </location>
</feature>
<accession>A0A7S1LSK5</accession>
<dbReference type="AlphaFoldDB" id="A0A7S1LSK5"/>
<dbReference type="Gene3D" id="3.30.200.20">
    <property type="entry name" value="Phosphorylase Kinase, domain 1"/>
    <property type="match status" value="1"/>
</dbReference>
<evidence type="ECO:0000256" key="7">
    <source>
        <dbReference type="ARBA" id="ARBA00022737"/>
    </source>
</evidence>
<evidence type="ECO:0000256" key="9">
    <source>
        <dbReference type="ARBA" id="ARBA00022777"/>
    </source>
</evidence>
<feature type="domain" description="EF-hand" evidence="18">
    <location>
        <begin position="473"/>
        <end position="508"/>
    </location>
</feature>
<keyword evidence="9" id="KW-0418">Kinase</keyword>
<dbReference type="PANTHER" id="PTHR24349">
    <property type="entry name" value="SERINE/THREONINE-PROTEIN KINASE"/>
    <property type="match status" value="1"/>
</dbReference>
<evidence type="ECO:0000259" key="17">
    <source>
        <dbReference type="PROSITE" id="PS50011"/>
    </source>
</evidence>
<dbReference type="CDD" id="cd00051">
    <property type="entry name" value="EFh"/>
    <property type="match status" value="2"/>
</dbReference>
<reference evidence="19" key="1">
    <citation type="submission" date="2021-01" db="EMBL/GenBank/DDBJ databases">
        <authorList>
            <person name="Corre E."/>
            <person name="Pelletier E."/>
            <person name="Niang G."/>
            <person name="Scheremetjew M."/>
            <person name="Finn R."/>
            <person name="Kale V."/>
            <person name="Holt S."/>
            <person name="Cochrane G."/>
            <person name="Meng A."/>
            <person name="Brown T."/>
            <person name="Cohen L."/>
        </authorList>
    </citation>
    <scope>NUCLEOTIDE SEQUENCE</scope>
    <source>
        <strain evidence="19">OF101</strain>
    </source>
</reference>
<keyword evidence="8 15" id="KW-0547">Nucleotide-binding</keyword>
<feature type="domain" description="Protein kinase" evidence="17">
    <location>
        <begin position="176"/>
        <end position="430"/>
    </location>
</feature>
<evidence type="ECO:0000256" key="6">
    <source>
        <dbReference type="ARBA" id="ARBA00022723"/>
    </source>
</evidence>
<dbReference type="Pfam" id="PF13499">
    <property type="entry name" value="EF-hand_7"/>
    <property type="match status" value="2"/>
</dbReference>
<dbReference type="SMART" id="SM00220">
    <property type="entry name" value="S_TKc"/>
    <property type="match status" value="1"/>
</dbReference>
<keyword evidence="7" id="KW-0677">Repeat</keyword>
<feature type="domain" description="EF-hand" evidence="18">
    <location>
        <begin position="581"/>
        <end position="616"/>
    </location>
</feature>
<sequence>MAHLSAAVSLKTWLPSRSSVSRKGKGTSWTSWLHEQEWFRHKPSAPSTKKSAPKIPDGPSWLGGCLGRDMVRPASSSSVFSREEIVRDPPHLAEVSPKHCDCPVPDDLVAETISSSGGLTPGSRLRASAFRGVGADSPVTQPDAERDESTDSLAMSPTFSHTFSQENPGELHTFYEVHGKRLGEGAFGSVRRATCRQSGLERAVKSVSLKAVKHLADFEREICVAKSLDHPNICRLYETFRDVKNIHLVIELCTGGELFDKVVGSDGLGENTAASYVRQMLEAVCYLHAHFLVHRDIKPENFLLQNSSPDAALKMIDFGLARTFEPGVPMSTRVGTAYYVAPQVLRGEYDEKCDIWSVGVILYILLCGYPPFYGDNDETIFKQIKRGYFEFPSPDWDKISTDAKAMVNHMLTSNVTRRPSAEAALTNPWLKRKNQSKSPLLAGSFMTSLQNFMTFNTLKKVALTAVAQQLPDEETEHPRKLFRSLDKNGDGMLSCQEIREGMMQQGLAVPNEMEDIVRAVDSDGSGQLDYSEFIAATMDEAVCTKKHLCRAAFRIFDTDGDGKITREELERAISSPTAREEEAAQIHRLIGEGDSNGDGCIDFEEFCAMIAPSPKQRQEAWNSQQGGGKSSSVLLGREGQTSLRLISSVAHGAAAAMGSRSSRYSP</sequence>
<evidence type="ECO:0000256" key="8">
    <source>
        <dbReference type="ARBA" id="ARBA00022741"/>
    </source>
</evidence>
<evidence type="ECO:0000256" key="1">
    <source>
        <dbReference type="ARBA" id="ARBA00001946"/>
    </source>
</evidence>
<keyword evidence="10" id="KW-0106">Calcium</keyword>
<evidence type="ECO:0000256" key="3">
    <source>
        <dbReference type="ARBA" id="ARBA00012513"/>
    </source>
</evidence>
<evidence type="ECO:0000259" key="18">
    <source>
        <dbReference type="PROSITE" id="PS50222"/>
    </source>
</evidence>
<feature type="domain" description="EF-hand" evidence="18">
    <location>
        <begin position="544"/>
        <end position="579"/>
    </location>
</feature>
<dbReference type="PROSITE" id="PS50222">
    <property type="entry name" value="EF_HAND_2"/>
    <property type="match status" value="4"/>
</dbReference>
<evidence type="ECO:0000256" key="4">
    <source>
        <dbReference type="ARBA" id="ARBA00022527"/>
    </source>
</evidence>
<comment type="cofactor">
    <cofactor evidence="1">
        <name>Mg(2+)</name>
        <dbReference type="ChEBI" id="CHEBI:18420"/>
    </cofactor>
</comment>
<dbReference type="InterPro" id="IPR002048">
    <property type="entry name" value="EF_hand_dom"/>
</dbReference>
<comment type="catalytic activity">
    <reaction evidence="13">
        <text>L-threonyl-[protein] + ATP = O-phospho-L-threonyl-[protein] + ADP + H(+)</text>
        <dbReference type="Rhea" id="RHEA:46608"/>
        <dbReference type="Rhea" id="RHEA-COMP:11060"/>
        <dbReference type="Rhea" id="RHEA-COMP:11605"/>
        <dbReference type="ChEBI" id="CHEBI:15378"/>
        <dbReference type="ChEBI" id="CHEBI:30013"/>
        <dbReference type="ChEBI" id="CHEBI:30616"/>
        <dbReference type="ChEBI" id="CHEBI:61977"/>
        <dbReference type="ChEBI" id="CHEBI:456216"/>
        <dbReference type="EC" id="2.7.11.1"/>
    </reaction>
</comment>
<dbReference type="InterPro" id="IPR008271">
    <property type="entry name" value="Ser/Thr_kinase_AS"/>
</dbReference>
<evidence type="ECO:0000256" key="14">
    <source>
        <dbReference type="ARBA" id="ARBA00048679"/>
    </source>
</evidence>
<evidence type="ECO:0000256" key="2">
    <source>
        <dbReference type="ARBA" id="ARBA00011245"/>
    </source>
</evidence>
<dbReference type="GO" id="GO:0004674">
    <property type="term" value="F:protein serine/threonine kinase activity"/>
    <property type="evidence" value="ECO:0007669"/>
    <property type="project" value="UniProtKB-KW"/>
</dbReference>
<comment type="catalytic activity">
    <reaction evidence="14">
        <text>L-seryl-[protein] + ATP = O-phospho-L-seryl-[protein] + ADP + H(+)</text>
        <dbReference type="Rhea" id="RHEA:17989"/>
        <dbReference type="Rhea" id="RHEA-COMP:9863"/>
        <dbReference type="Rhea" id="RHEA-COMP:11604"/>
        <dbReference type="ChEBI" id="CHEBI:15378"/>
        <dbReference type="ChEBI" id="CHEBI:29999"/>
        <dbReference type="ChEBI" id="CHEBI:30616"/>
        <dbReference type="ChEBI" id="CHEBI:83421"/>
        <dbReference type="ChEBI" id="CHEBI:456216"/>
        <dbReference type="EC" id="2.7.11.1"/>
    </reaction>
</comment>
<dbReference type="InterPro" id="IPR050205">
    <property type="entry name" value="CDPK_Ser/Thr_kinases"/>
</dbReference>